<keyword evidence="3" id="KW-1185">Reference proteome</keyword>
<dbReference type="SUPFAM" id="SSF56112">
    <property type="entry name" value="Protein kinase-like (PK-like)"/>
    <property type="match status" value="1"/>
</dbReference>
<dbReference type="AlphaFoldDB" id="A0A4S4MXS6"/>
<dbReference type="InterPro" id="IPR011009">
    <property type="entry name" value="Kinase-like_dom_sf"/>
</dbReference>
<evidence type="ECO:0000313" key="3">
    <source>
        <dbReference type="Proteomes" id="UP000308730"/>
    </source>
</evidence>
<dbReference type="Proteomes" id="UP000308730">
    <property type="component" value="Unassembled WGS sequence"/>
</dbReference>
<dbReference type="InterPro" id="IPR051678">
    <property type="entry name" value="AGP_Transferase"/>
</dbReference>
<dbReference type="InterPro" id="IPR002575">
    <property type="entry name" value="Aminoglycoside_PTrfase"/>
</dbReference>
<gene>
    <name evidence="2" type="ORF">EUX98_g2907</name>
</gene>
<proteinExistence type="predicted"/>
<reference evidence="2 3" key="1">
    <citation type="submission" date="2019-02" db="EMBL/GenBank/DDBJ databases">
        <title>Genome sequencing of the rare red list fungi Antrodiella citrinella (Flaviporus citrinellus).</title>
        <authorList>
            <person name="Buettner E."/>
            <person name="Kellner H."/>
        </authorList>
    </citation>
    <scope>NUCLEOTIDE SEQUENCE [LARGE SCALE GENOMIC DNA]</scope>
    <source>
        <strain evidence="2 3">DSM 108506</strain>
    </source>
</reference>
<dbReference type="PANTHER" id="PTHR21310">
    <property type="entry name" value="AMINOGLYCOSIDE PHOSPHOTRANSFERASE-RELATED-RELATED"/>
    <property type="match status" value="1"/>
</dbReference>
<evidence type="ECO:0000259" key="1">
    <source>
        <dbReference type="Pfam" id="PF01636"/>
    </source>
</evidence>
<dbReference type="EMBL" id="SGPM01000052">
    <property type="protein sequence ID" value="THH31259.1"/>
    <property type="molecule type" value="Genomic_DNA"/>
</dbReference>
<organism evidence="2 3">
    <name type="scientific">Antrodiella citrinella</name>
    <dbReference type="NCBI Taxonomy" id="2447956"/>
    <lineage>
        <taxon>Eukaryota</taxon>
        <taxon>Fungi</taxon>
        <taxon>Dikarya</taxon>
        <taxon>Basidiomycota</taxon>
        <taxon>Agaricomycotina</taxon>
        <taxon>Agaricomycetes</taxon>
        <taxon>Polyporales</taxon>
        <taxon>Steccherinaceae</taxon>
        <taxon>Antrodiella</taxon>
    </lineage>
</organism>
<comment type="caution">
    <text evidence="2">The sequence shown here is derived from an EMBL/GenBank/DDBJ whole genome shotgun (WGS) entry which is preliminary data.</text>
</comment>
<name>A0A4S4MXS6_9APHY</name>
<dbReference type="OrthoDB" id="4177236at2759"/>
<evidence type="ECO:0000313" key="2">
    <source>
        <dbReference type="EMBL" id="THH31259.1"/>
    </source>
</evidence>
<dbReference type="PANTHER" id="PTHR21310:SF39">
    <property type="entry name" value="AMINOGLYCOSIDE PHOSPHOTRANSFERASE DOMAIN-CONTAINING PROTEIN"/>
    <property type="match status" value="1"/>
</dbReference>
<accession>A0A4S4MXS6</accession>
<dbReference type="Pfam" id="PF01636">
    <property type="entry name" value="APH"/>
    <property type="match status" value="1"/>
</dbReference>
<sequence>MWTLRGYVLQFRGSPFHVAGHVPWPGPVSTQPVACIGEIFTDYDAGPFATYDELAAWYQHKLDVAMHMNKALPNTEPFDRSMPLVFTHLDLSPENVVLDKNNRLWVIDFGLSGFYPLWFEYTIMKHPWERMAKYGILIAKLIAGFYQRQLRFFNSISWVLTTGAMM</sequence>
<protein>
    <recommendedName>
        <fullName evidence="1">Aminoglycoside phosphotransferase domain-containing protein</fullName>
    </recommendedName>
</protein>
<dbReference type="Gene3D" id="3.90.1200.10">
    <property type="match status" value="1"/>
</dbReference>
<feature type="domain" description="Aminoglycoside phosphotransferase" evidence="1">
    <location>
        <begin position="68"/>
        <end position="130"/>
    </location>
</feature>